<evidence type="ECO:0000313" key="3">
    <source>
        <dbReference type="Proteomes" id="UP000320735"/>
    </source>
</evidence>
<keyword evidence="3" id="KW-1185">Reference proteome</keyword>
<evidence type="ECO:0000256" key="1">
    <source>
        <dbReference type="SAM" id="Phobius"/>
    </source>
</evidence>
<organism evidence="2 3">
    <name type="scientific">Symmachiella macrocystis</name>
    <dbReference type="NCBI Taxonomy" id="2527985"/>
    <lineage>
        <taxon>Bacteria</taxon>
        <taxon>Pseudomonadati</taxon>
        <taxon>Planctomycetota</taxon>
        <taxon>Planctomycetia</taxon>
        <taxon>Planctomycetales</taxon>
        <taxon>Planctomycetaceae</taxon>
        <taxon>Symmachiella</taxon>
    </lineage>
</organism>
<keyword evidence="1" id="KW-0812">Transmembrane</keyword>
<comment type="caution">
    <text evidence="2">The sequence shown here is derived from an EMBL/GenBank/DDBJ whole genome shotgun (WGS) entry which is preliminary data.</text>
</comment>
<name>A0A5C6B6W5_9PLAN</name>
<dbReference type="Proteomes" id="UP000320735">
    <property type="component" value="Unassembled WGS sequence"/>
</dbReference>
<sequence>MRPCQHCGKAILLSDTVCPQCDGEQVATVGEGATQVAAPQVADDRTVAQRQGQVQREAENWLVRMVIIVTLSINAGLVLFGYLVGGVEGAAFALFLVASGIVLAWAALCALCNAEALPIGNNLLFNLPILLVIFNVAGAFLLGKLH</sequence>
<dbReference type="EMBL" id="SJPP01000003">
    <property type="protein sequence ID" value="TWU07261.1"/>
    <property type="molecule type" value="Genomic_DNA"/>
</dbReference>
<feature type="transmembrane region" description="Helical" evidence="1">
    <location>
        <begin position="90"/>
        <end position="111"/>
    </location>
</feature>
<gene>
    <name evidence="2" type="ORF">CA54_56660</name>
</gene>
<feature type="transmembrane region" description="Helical" evidence="1">
    <location>
        <begin position="61"/>
        <end position="84"/>
    </location>
</feature>
<keyword evidence="1" id="KW-1133">Transmembrane helix</keyword>
<accession>A0A5C6B6W5</accession>
<protein>
    <submittedName>
        <fullName evidence="2">Uncharacterized protein</fullName>
    </submittedName>
</protein>
<feature type="transmembrane region" description="Helical" evidence="1">
    <location>
        <begin position="123"/>
        <end position="143"/>
    </location>
</feature>
<reference evidence="2 3" key="1">
    <citation type="submission" date="2019-02" db="EMBL/GenBank/DDBJ databases">
        <title>Deep-cultivation of Planctomycetes and their phenomic and genomic characterization uncovers novel biology.</title>
        <authorList>
            <person name="Wiegand S."/>
            <person name="Jogler M."/>
            <person name="Boedeker C."/>
            <person name="Pinto D."/>
            <person name="Vollmers J."/>
            <person name="Rivas-Marin E."/>
            <person name="Kohn T."/>
            <person name="Peeters S.H."/>
            <person name="Heuer A."/>
            <person name="Rast P."/>
            <person name="Oberbeckmann S."/>
            <person name="Bunk B."/>
            <person name="Jeske O."/>
            <person name="Meyerdierks A."/>
            <person name="Storesund J.E."/>
            <person name="Kallscheuer N."/>
            <person name="Luecker S."/>
            <person name="Lage O.M."/>
            <person name="Pohl T."/>
            <person name="Merkel B.J."/>
            <person name="Hornburger P."/>
            <person name="Mueller R.-W."/>
            <person name="Bruemmer F."/>
            <person name="Labrenz M."/>
            <person name="Spormann A.M."/>
            <person name="Op Den Camp H."/>
            <person name="Overmann J."/>
            <person name="Amann R."/>
            <person name="Jetten M.S.M."/>
            <person name="Mascher T."/>
            <person name="Medema M.H."/>
            <person name="Devos D.P."/>
            <person name="Kaster A.-K."/>
            <person name="Ovreas L."/>
            <person name="Rohde M."/>
            <person name="Galperin M.Y."/>
            <person name="Jogler C."/>
        </authorList>
    </citation>
    <scope>NUCLEOTIDE SEQUENCE [LARGE SCALE GENOMIC DNA]</scope>
    <source>
        <strain evidence="2 3">CA54</strain>
    </source>
</reference>
<evidence type="ECO:0000313" key="2">
    <source>
        <dbReference type="EMBL" id="TWU07261.1"/>
    </source>
</evidence>
<keyword evidence="1" id="KW-0472">Membrane</keyword>
<dbReference type="AlphaFoldDB" id="A0A5C6B6W5"/>
<proteinExistence type="predicted"/>